<dbReference type="EMBL" id="LZYZ01000001">
    <property type="protein sequence ID" value="OOM16369.1"/>
    <property type="molecule type" value="Genomic_DNA"/>
</dbReference>
<evidence type="ECO:0000313" key="1">
    <source>
        <dbReference type="EMBL" id="OOM16369.1"/>
    </source>
</evidence>
<gene>
    <name evidence="1" type="ORF">CLOSAC_06400</name>
</gene>
<protein>
    <submittedName>
        <fullName evidence="1">Uncharacterized protein</fullName>
    </submittedName>
</protein>
<organism evidence="1 2">
    <name type="scientific">Clostridium saccharobutylicum</name>
    <dbReference type="NCBI Taxonomy" id="169679"/>
    <lineage>
        <taxon>Bacteria</taxon>
        <taxon>Bacillati</taxon>
        <taxon>Bacillota</taxon>
        <taxon>Clostridia</taxon>
        <taxon>Eubacteriales</taxon>
        <taxon>Clostridiaceae</taxon>
        <taxon>Clostridium</taxon>
    </lineage>
</organism>
<sequence length="38" mass="4639">MNDNLFKEYKIRSKVDNKIINKYKGSVPIELIYVWESY</sequence>
<evidence type="ECO:0000313" key="2">
    <source>
        <dbReference type="Proteomes" id="UP000191154"/>
    </source>
</evidence>
<name>A0A1S8NIQ7_CLOSA</name>
<reference evidence="1 2" key="1">
    <citation type="submission" date="2016-05" db="EMBL/GenBank/DDBJ databases">
        <title>Microbial solvent formation.</title>
        <authorList>
            <person name="Poehlein A."/>
            <person name="Montoya Solano J.D."/>
            <person name="Flitsch S."/>
            <person name="Krabben P."/>
            <person name="Duerre P."/>
            <person name="Daniel R."/>
        </authorList>
    </citation>
    <scope>NUCLEOTIDE SEQUENCE [LARGE SCALE GENOMIC DNA]</scope>
    <source>
        <strain evidence="1 2">L1-8</strain>
    </source>
</reference>
<dbReference type="AlphaFoldDB" id="A0A1S8NIQ7"/>
<comment type="caution">
    <text evidence="1">The sequence shown here is derived from an EMBL/GenBank/DDBJ whole genome shotgun (WGS) entry which is preliminary data.</text>
</comment>
<proteinExistence type="predicted"/>
<dbReference type="Proteomes" id="UP000191154">
    <property type="component" value="Unassembled WGS sequence"/>
</dbReference>
<accession>A0A1S8NIQ7</accession>